<dbReference type="HAMAP" id="MF_02090">
    <property type="entry name" value="NadE_glutamine_dep"/>
    <property type="match status" value="1"/>
</dbReference>
<dbReference type="CDD" id="cd07570">
    <property type="entry name" value="GAT_Gln-NAD-synth"/>
    <property type="match status" value="1"/>
</dbReference>
<reference evidence="11 12" key="1">
    <citation type="submission" date="2016-07" db="EMBL/GenBank/DDBJ databases">
        <title>Draft Genome Sequence of Methylophaga muralis Bur 1.</title>
        <authorList>
            <person name="Vasilenko O.V."/>
            <person name="Doronina N.V."/>
            <person name="Shmareva M.N."/>
            <person name="Tarlachkov S.V."/>
            <person name="Mustakhimov I."/>
            <person name="Trotsenko Y.A."/>
        </authorList>
    </citation>
    <scope>NUCLEOTIDE SEQUENCE [LARGE SCALE GENOMIC DNA]</scope>
    <source>
        <strain evidence="11 12">Bur 1</strain>
    </source>
</reference>
<dbReference type="GO" id="GO:0003952">
    <property type="term" value="F:NAD+ synthase (glutamine-hydrolyzing) activity"/>
    <property type="evidence" value="ECO:0007669"/>
    <property type="project" value="UniProtKB-UniRule"/>
</dbReference>
<dbReference type="FunFam" id="3.40.50.620:FF:000106">
    <property type="entry name" value="Glutamine-dependent NAD(+) synthetase"/>
    <property type="match status" value="1"/>
</dbReference>
<dbReference type="Pfam" id="PF00795">
    <property type="entry name" value="CN_hydrolase"/>
    <property type="match status" value="1"/>
</dbReference>
<dbReference type="NCBIfam" id="TIGR00552">
    <property type="entry name" value="nadE"/>
    <property type="match status" value="1"/>
</dbReference>
<feature type="active site" description="Proton acceptor; for glutaminase activity" evidence="7">
    <location>
        <position position="47"/>
    </location>
</feature>
<feature type="binding site" evidence="7">
    <location>
        <begin position="291"/>
        <end position="298"/>
    </location>
    <ligand>
        <name>ATP</name>
        <dbReference type="ChEBI" id="CHEBI:30616"/>
    </ligand>
</feature>
<evidence type="ECO:0000313" key="11">
    <source>
        <dbReference type="EMBL" id="ODN66520.1"/>
    </source>
</evidence>
<evidence type="ECO:0000256" key="4">
    <source>
        <dbReference type="ARBA" id="ARBA00022741"/>
    </source>
</evidence>
<evidence type="ECO:0000256" key="1">
    <source>
        <dbReference type="ARBA" id="ARBA00005188"/>
    </source>
</evidence>
<dbReference type="InterPro" id="IPR014445">
    <property type="entry name" value="Gln-dep_NAD_synthase"/>
</dbReference>
<keyword evidence="5 7" id="KW-0067">ATP-binding</keyword>
<comment type="similarity">
    <text evidence="9">Belongs to the NAD synthetase family.</text>
</comment>
<dbReference type="InterPro" id="IPR003010">
    <property type="entry name" value="C-N_Hydrolase"/>
</dbReference>
<dbReference type="Gene3D" id="3.60.110.10">
    <property type="entry name" value="Carbon-nitrogen hydrolase"/>
    <property type="match status" value="1"/>
</dbReference>
<feature type="binding site" evidence="7">
    <location>
        <position position="403"/>
    </location>
    <ligand>
        <name>deamido-NAD(+)</name>
        <dbReference type="ChEBI" id="CHEBI:58437"/>
        <note>ligand shared between two neighboring subunits</note>
    </ligand>
</feature>
<evidence type="ECO:0000256" key="7">
    <source>
        <dbReference type="HAMAP-Rule" id="MF_02090"/>
    </source>
</evidence>
<dbReference type="CDD" id="cd00553">
    <property type="entry name" value="NAD_synthase"/>
    <property type="match status" value="1"/>
</dbReference>
<dbReference type="InterPro" id="IPR014729">
    <property type="entry name" value="Rossmann-like_a/b/a_fold"/>
</dbReference>
<comment type="similarity">
    <text evidence="2 7 8">In the C-terminal section; belongs to the NAD synthetase family.</text>
</comment>
<feature type="active site" description="For glutaminase activity" evidence="7">
    <location>
        <position position="115"/>
    </location>
</feature>
<dbReference type="GO" id="GO:0009435">
    <property type="term" value="P:NAD+ biosynthetic process"/>
    <property type="evidence" value="ECO:0007669"/>
    <property type="project" value="UniProtKB-UniRule"/>
</dbReference>
<dbReference type="PIRSF" id="PIRSF006630">
    <property type="entry name" value="NADS_GAT"/>
    <property type="match status" value="1"/>
</dbReference>
<keyword evidence="3 7" id="KW-0436">Ligase</keyword>
<evidence type="ECO:0000256" key="9">
    <source>
        <dbReference type="RuleBase" id="RU003811"/>
    </source>
</evidence>
<dbReference type="GO" id="GO:0005737">
    <property type="term" value="C:cytoplasm"/>
    <property type="evidence" value="ECO:0007669"/>
    <property type="project" value="InterPro"/>
</dbReference>
<comment type="catalytic activity">
    <reaction evidence="7 8">
        <text>deamido-NAD(+) + L-glutamine + ATP + H2O = L-glutamate + AMP + diphosphate + NAD(+) + H(+)</text>
        <dbReference type="Rhea" id="RHEA:24384"/>
        <dbReference type="ChEBI" id="CHEBI:15377"/>
        <dbReference type="ChEBI" id="CHEBI:15378"/>
        <dbReference type="ChEBI" id="CHEBI:29985"/>
        <dbReference type="ChEBI" id="CHEBI:30616"/>
        <dbReference type="ChEBI" id="CHEBI:33019"/>
        <dbReference type="ChEBI" id="CHEBI:57540"/>
        <dbReference type="ChEBI" id="CHEBI:58359"/>
        <dbReference type="ChEBI" id="CHEBI:58437"/>
        <dbReference type="ChEBI" id="CHEBI:456215"/>
        <dbReference type="EC" id="6.3.5.1"/>
    </reaction>
</comment>
<dbReference type="PANTHER" id="PTHR23090:SF9">
    <property type="entry name" value="GLUTAMINE-DEPENDENT NAD(+) SYNTHETASE"/>
    <property type="match status" value="1"/>
</dbReference>
<dbReference type="Pfam" id="PF02540">
    <property type="entry name" value="NAD_synthase"/>
    <property type="match status" value="1"/>
</dbReference>
<feature type="binding site" evidence="7">
    <location>
        <position position="183"/>
    </location>
    <ligand>
        <name>L-glutamine</name>
        <dbReference type="ChEBI" id="CHEBI:58359"/>
    </ligand>
</feature>
<dbReference type="SUPFAM" id="SSF52402">
    <property type="entry name" value="Adenine nucleotide alpha hydrolases-like"/>
    <property type="match status" value="1"/>
</dbReference>
<dbReference type="PROSITE" id="PS50263">
    <property type="entry name" value="CN_HYDROLASE"/>
    <property type="match status" value="1"/>
</dbReference>
<feature type="binding site" evidence="7">
    <location>
        <position position="121"/>
    </location>
    <ligand>
        <name>L-glutamine</name>
        <dbReference type="ChEBI" id="CHEBI:58359"/>
    </ligand>
</feature>
<proteinExistence type="inferred from homology"/>
<dbReference type="NCBIfam" id="NF010588">
    <property type="entry name" value="PRK13981.1"/>
    <property type="match status" value="1"/>
</dbReference>
<comment type="caution">
    <text evidence="7">Lacks conserved residue(s) required for the propagation of feature annotation.</text>
</comment>
<dbReference type="STRING" id="291169.A9E74_01790"/>
<dbReference type="InterPro" id="IPR003694">
    <property type="entry name" value="NAD_synthase"/>
</dbReference>
<dbReference type="SUPFAM" id="SSF56317">
    <property type="entry name" value="Carbon-nitrogen hydrolase"/>
    <property type="match status" value="1"/>
</dbReference>
<evidence type="ECO:0000259" key="10">
    <source>
        <dbReference type="PROSITE" id="PS50263"/>
    </source>
</evidence>
<dbReference type="Gene3D" id="3.40.50.620">
    <property type="entry name" value="HUPs"/>
    <property type="match status" value="1"/>
</dbReference>
<dbReference type="AlphaFoldDB" id="A0A1E3GR39"/>
<dbReference type="GO" id="GO:0005524">
    <property type="term" value="F:ATP binding"/>
    <property type="evidence" value="ECO:0007669"/>
    <property type="project" value="UniProtKB-UniRule"/>
</dbReference>
<evidence type="ECO:0000256" key="6">
    <source>
        <dbReference type="ARBA" id="ARBA00023027"/>
    </source>
</evidence>
<comment type="function">
    <text evidence="7">Catalyzes the ATP-dependent amidation of deamido-NAD to form NAD. Uses L-glutamine as a nitrogen source.</text>
</comment>
<dbReference type="Proteomes" id="UP000094379">
    <property type="component" value="Unassembled WGS sequence"/>
</dbReference>
<feature type="binding site" evidence="7">
    <location>
        <position position="398"/>
    </location>
    <ligand>
        <name>ATP</name>
        <dbReference type="ChEBI" id="CHEBI:30616"/>
    </ligand>
</feature>
<evidence type="ECO:0000256" key="5">
    <source>
        <dbReference type="ARBA" id="ARBA00022840"/>
    </source>
</evidence>
<feature type="binding site" evidence="7">
    <location>
        <position position="177"/>
    </location>
    <ligand>
        <name>L-glutamine</name>
        <dbReference type="ChEBI" id="CHEBI:58359"/>
    </ligand>
</feature>
<evidence type="ECO:0000256" key="8">
    <source>
        <dbReference type="PIRNR" id="PIRNR006630"/>
    </source>
</evidence>
<sequence>MTKNQLQVVLAQIDPIVGDVAGNTRKVIVATEQARKLHAADLVVFPELCLTGYPPEDLLLRPGLIKRVNKSLQTLCQQVDDITIIVGHPLGEVGKELFNAASVISKHQITAQYLKHKLPNYGVFDEKRYFIEGREATIIEINQIKIGLTICEDIWFVEPAAQAVDAGAEIIVNLNASPFKQDKTQLRETEVSKRARENSVPVLYVNQMGGQDELVFDGASFAVNAIGEKCVQAVQFATALVPINISKTPQGIQLEGSLQPLMGELETIYQALVCGLRDYVEKNRFPGVVIGLSGGIDSALTLALAVDALGADRVQAVMMPSRFTAQISLDDAAEMASILGVQYRVLGIENLFQTFLHELEEVFAGTQADTTEENIQARCRGVLLMAISNKTGAMVLSTGNKSEMAVGYSTLYGDMAGGFSPLKDVYKTLVYKLADYRNSLSKAIPERIITRPPSAELSADQLDQDSLPAYEVLDAILEAYVANDGCFEDLVASGFNAETVAQVIKMVDRSEYKRRQAPPGIRITGRAFGRDRRYPITSGYTVTSTIE</sequence>
<comment type="pathway">
    <text evidence="1 7 8">Cofactor biosynthesis; NAD(+) biosynthesis; NAD(+) from deamido-NAD(+) (L-Gln route): step 1/1.</text>
</comment>
<dbReference type="PATRIC" id="fig|291169.3.peg.1800"/>
<organism evidence="11 12">
    <name type="scientific">Methylophaga muralis</name>
    <dbReference type="NCBI Taxonomy" id="291169"/>
    <lineage>
        <taxon>Bacteria</taxon>
        <taxon>Pseudomonadati</taxon>
        <taxon>Pseudomonadota</taxon>
        <taxon>Gammaproteobacteria</taxon>
        <taxon>Thiotrichales</taxon>
        <taxon>Piscirickettsiaceae</taxon>
        <taxon>Methylophaga</taxon>
    </lineage>
</organism>
<dbReference type="GO" id="GO:0004359">
    <property type="term" value="F:glutaminase activity"/>
    <property type="evidence" value="ECO:0007669"/>
    <property type="project" value="InterPro"/>
</dbReference>
<comment type="caution">
    <text evidence="11">The sequence shown here is derived from an EMBL/GenBank/DDBJ whole genome shotgun (WGS) entry which is preliminary data.</text>
</comment>
<keyword evidence="4 7" id="KW-0547">Nucleotide-binding</keyword>
<name>A0A1E3GR39_9GAMM</name>
<feature type="active site" description="Nucleophile; for glutaminase activity" evidence="7">
    <location>
        <position position="151"/>
    </location>
</feature>
<gene>
    <name evidence="7 11" type="primary">nadE</name>
    <name evidence="11" type="ORF">A9E74_01790</name>
</gene>
<keyword evidence="6 7" id="KW-0520">NAD</keyword>
<feature type="binding site" evidence="7">
    <location>
        <position position="513"/>
    </location>
    <ligand>
        <name>deamido-NAD(+)</name>
        <dbReference type="ChEBI" id="CHEBI:58437"/>
        <note>ligand shared between two neighboring subunits</note>
    </ligand>
</feature>
<dbReference type="InterPro" id="IPR036526">
    <property type="entry name" value="C-N_Hydrolase_sf"/>
</dbReference>
<accession>A0A1E3GR39</accession>
<dbReference type="InterPro" id="IPR022310">
    <property type="entry name" value="NAD/GMP_synthase"/>
</dbReference>
<dbReference type="EC" id="6.3.5.1" evidence="7 8"/>
<evidence type="ECO:0000313" key="12">
    <source>
        <dbReference type="Proteomes" id="UP000094379"/>
    </source>
</evidence>
<evidence type="ECO:0000256" key="2">
    <source>
        <dbReference type="ARBA" id="ARBA00007145"/>
    </source>
</evidence>
<dbReference type="EMBL" id="MCRI01000018">
    <property type="protein sequence ID" value="ODN66520.1"/>
    <property type="molecule type" value="Genomic_DNA"/>
</dbReference>
<feature type="domain" description="CN hydrolase" evidence="10">
    <location>
        <begin position="6"/>
        <end position="260"/>
    </location>
</feature>
<dbReference type="PANTHER" id="PTHR23090">
    <property type="entry name" value="NH 3 /GLUTAMINE-DEPENDENT NAD + SYNTHETASE"/>
    <property type="match status" value="1"/>
</dbReference>
<dbReference type="UniPathway" id="UPA00253">
    <property type="reaction ID" value="UER00334"/>
</dbReference>
<feature type="binding site" evidence="7">
    <location>
        <position position="374"/>
    </location>
    <ligand>
        <name>deamido-NAD(+)</name>
        <dbReference type="ChEBI" id="CHEBI:58437"/>
        <note>ligand shared between two neighboring subunits</note>
    </ligand>
</feature>
<dbReference type="RefSeq" id="WP_069296232.1">
    <property type="nucleotide sequence ID" value="NZ_MCRI01000018.1"/>
</dbReference>
<evidence type="ECO:0000256" key="3">
    <source>
        <dbReference type="ARBA" id="ARBA00022598"/>
    </source>
</evidence>
<protein>
    <recommendedName>
        <fullName evidence="7 8">Glutamine-dependent NAD(+) synthetase</fullName>
        <ecNumber evidence="7 8">6.3.5.1</ecNumber>
    </recommendedName>
    <alternativeName>
        <fullName evidence="7 8">NAD(+) synthase [glutamine-hydrolyzing]</fullName>
    </alternativeName>
</protein>
<dbReference type="GO" id="GO:0008795">
    <property type="term" value="F:NAD+ synthase activity"/>
    <property type="evidence" value="ECO:0007669"/>
    <property type="project" value="UniProtKB-UniRule"/>
</dbReference>
<keyword evidence="12" id="KW-1185">Reference proteome</keyword>